<feature type="compositionally biased region" description="Low complexity" evidence="3">
    <location>
        <begin position="38"/>
        <end position="54"/>
    </location>
</feature>
<gene>
    <name evidence="5" type="ORF">ACFP3V_20980</name>
</gene>
<organism evidence="5 6">
    <name type="scientific">Streptacidiphilus monticola</name>
    <dbReference type="NCBI Taxonomy" id="2161674"/>
    <lineage>
        <taxon>Bacteria</taxon>
        <taxon>Bacillati</taxon>
        <taxon>Actinomycetota</taxon>
        <taxon>Actinomycetes</taxon>
        <taxon>Kitasatosporales</taxon>
        <taxon>Streptomycetaceae</taxon>
        <taxon>Streptacidiphilus</taxon>
    </lineage>
</organism>
<proteinExistence type="inferred from homology"/>
<dbReference type="InterPro" id="IPR000772">
    <property type="entry name" value="Ricin_B_lectin"/>
</dbReference>
<dbReference type="PANTHER" id="PTHR34002">
    <property type="entry name" value="BLR1656 PROTEIN"/>
    <property type="match status" value="1"/>
</dbReference>
<sequence length="394" mass="39819">MVWRAGGGTGSVHSAVVATVVGACLLLSGCGSQTREQAASSPGAPSVSAAPTGPLSGHSCTSTAVPFPKTLAEGGSLTLEPDQWNAEGEVCLEFSGDNGFTVSTVRNMLPAKVGAPGAYPNVATSPGALGLPVPVAALGDATADWQAETGGVSGSYDLAFDLWYGPSQEDCVPAHSAELMVWLDATENVQPAGGAPAAQVALDGVGYNVHLVPRTTAHTVISYVRLQPTHSVHDLDLRLFTQDAVMRGYVPSGSFLCKVSAGFEIWTGGKGLRSTDFGFHNAVGLPAGRVRDSRTGNCLSASPTGVHAAACSGSSSWTSANDGTLQTGNRCLAAGGSLVLESCTGAALSARWGFDSSGRLANAATGRCLGSAATLVPCTSPEAGRWALPTNASD</sequence>
<keyword evidence="2" id="KW-0119">Carbohydrate metabolism</keyword>
<reference evidence="6" key="1">
    <citation type="journal article" date="2019" name="Int. J. Syst. Evol. Microbiol.">
        <title>The Global Catalogue of Microorganisms (GCM) 10K type strain sequencing project: providing services to taxonomists for standard genome sequencing and annotation.</title>
        <authorList>
            <consortium name="The Broad Institute Genomics Platform"/>
            <consortium name="The Broad Institute Genome Sequencing Center for Infectious Disease"/>
            <person name="Wu L."/>
            <person name="Ma J."/>
        </authorList>
    </citation>
    <scope>NUCLEOTIDE SEQUENCE [LARGE SCALE GENOMIC DNA]</scope>
    <source>
        <strain evidence="6">JCM 4816</strain>
    </source>
</reference>
<comment type="similarity">
    <text evidence="1 2">Belongs to the glycosyl hydrolase 12 (cellulase H) family.</text>
</comment>
<dbReference type="SUPFAM" id="SSF50370">
    <property type="entry name" value="Ricin B-like lectins"/>
    <property type="match status" value="1"/>
</dbReference>
<evidence type="ECO:0000256" key="3">
    <source>
        <dbReference type="SAM" id="MobiDB-lite"/>
    </source>
</evidence>
<feature type="region of interest" description="Disordered" evidence="3">
    <location>
        <begin position="35"/>
        <end position="60"/>
    </location>
</feature>
<keyword evidence="2" id="KW-0624">Polysaccharide degradation</keyword>
<dbReference type="InterPro" id="IPR013319">
    <property type="entry name" value="GH11/12"/>
</dbReference>
<dbReference type="PROSITE" id="PS50231">
    <property type="entry name" value="RICIN_B_LECTIN"/>
    <property type="match status" value="1"/>
</dbReference>
<protein>
    <submittedName>
        <fullName evidence="5">Ricin-type beta-trefoil lectin domain protein</fullName>
    </submittedName>
</protein>
<accession>A0ABW1G7Z1</accession>
<dbReference type="EMBL" id="JBHSQJ010000084">
    <property type="protein sequence ID" value="MFC5909677.1"/>
    <property type="molecule type" value="Genomic_DNA"/>
</dbReference>
<dbReference type="Proteomes" id="UP001596174">
    <property type="component" value="Unassembled WGS sequence"/>
</dbReference>
<dbReference type="PANTHER" id="PTHR34002:SF9">
    <property type="entry name" value="XYLOGLUCAN-SPECIFIC ENDO-BETA-1,4-GLUCANASE A"/>
    <property type="match status" value="1"/>
</dbReference>
<name>A0ABW1G7Z1_9ACTN</name>
<dbReference type="Pfam" id="PF01670">
    <property type="entry name" value="Glyco_hydro_12"/>
    <property type="match status" value="1"/>
</dbReference>
<dbReference type="InterPro" id="IPR002594">
    <property type="entry name" value="GH12"/>
</dbReference>
<dbReference type="SUPFAM" id="SSF49899">
    <property type="entry name" value="Concanavalin A-like lectins/glucanases"/>
    <property type="match status" value="1"/>
</dbReference>
<dbReference type="Pfam" id="PF00652">
    <property type="entry name" value="Ricin_B_lectin"/>
    <property type="match status" value="1"/>
</dbReference>
<evidence type="ECO:0000256" key="1">
    <source>
        <dbReference type="ARBA" id="ARBA00005519"/>
    </source>
</evidence>
<evidence type="ECO:0000259" key="4">
    <source>
        <dbReference type="SMART" id="SM00458"/>
    </source>
</evidence>
<dbReference type="Gene3D" id="2.80.10.50">
    <property type="match status" value="1"/>
</dbReference>
<dbReference type="Gene3D" id="2.60.120.180">
    <property type="match status" value="1"/>
</dbReference>
<keyword evidence="6" id="KW-1185">Reference proteome</keyword>
<keyword evidence="2" id="KW-0326">Glycosidase</keyword>
<dbReference type="RefSeq" id="WP_380585678.1">
    <property type="nucleotide sequence ID" value="NZ_JBHSQJ010000084.1"/>
</dbReference>
<dbReference type="SMART" id="SM00458">
    <property type="entry name" value="RICIN"/>
    <property type="match status" value="1"/>
</dbReference>
<evidence type="ECO:0000313" key="6">
    <source>
        <dbReference type="Proteomes" id="UP001596174"/>
    </source>
</evidence>
<dbReference type="InterPro" id="IPR035992">
    <property type="entry name" value="Ricin_B-like_lectins"/>
</dbReference>
<comment type="caution">
    <text evidence="5">The sequence shown here is derived from an EMBL/GenBank/DDBJ whole genome shotgun (WGS) entry which is preliminary data.</text>
</comment>
<evidence type="ECO:0000313" key="5">
    <source>
        <dbReference type="EMBL" id="MFC5909677.1"/>
    </source>
</evidence>
<feature type="domain" description="Ricin B lectin" evidence="4">
    <location>
        <begin position="287"/>
        <end position="389"/>
    </location>
</feature>
<evidence type="ECO:0000256" key="2">
    <source>
        <dbReference type="RuleBase" id="RU361163"/>
    </source>
</evidence>
<keyword evidence="2" id="KW-0378">Hydrolase</keyword>
<dbReference type="PROSITE" id="PS51257">
    <property type="entry name" value="PROKAR_LIPOPROTEIN"/>
    <property type="match status" value="1"/>
</dbReference>
<dbReference type="InterPro" id="IPR013320">
    <property type="entry name" value="ConA-like_dom_sf"/>
</dbReference>